<feature type="non-terminal residue" evidence="1">
    <location>
        <position position="20"/>
    </location>
</feature>
<keyword evidence="3" id="KW-1185">Reference proteome</keyword>
<accession>A0A8J2JZD0</accession>
<dbReference type="EMBL" id="CAJVCH010115636">
    <property type="protein sequence ID" value="CAG7724958.1"/>
    <property type="molecule type" value="Genomic_DNA"/>
</dbReference>
<comment type="caution">
    <text evidence="1">The sequence shown here is derived from an EMBL/GenBank/DDBJ whole genome shotgun (WGS) entry which is preliminary data.</text>
</comment>
<sequence>MKVSYATQLFSRTVADAIQI</sequence>
<reference evidence="1" key="1">
    <citation type="submission" date="2021-06" db="EMBL/GenBank/DDBJ databases">
        <authorList>
            <person name="Hodson N. C."/>
            <person name="Mongue J. A."/>
            <person name="Jaron S. K."/>
        </authorList>
    </citation>
    <scope>NUCLEOTIDE SEQUENCE</scope>
</reference>
<evidence type="ECO:0000313" key="3">
    <source>
        <dbReference type="Proteomes" id="UP000708208"/>
    </source>
</evidence>
<evidence type="ECO:0000313" key="2">
    <source>
        <dbReference type="EMBL" id="CAG7724958.1"/>
    </source>
</evidence>
<dbReference type="EMBL" id="CAJVCH010114189">
    <property type="protein sequence ID" value="CAG7724800.1"/>
    <property type="molecule type" value="Genomic_DNA"/>
</dbReference>
<evidence type="ECO:0000313" key="1">
    <source>
        <dbReference type="EMBL" id="CAG7724800.1"/>
    </source>
</evidence>
<organism evidence="1 3">
    <name type="scientific">Allacma fusca</name>
    <dbReference type="NCBI Taxonomy" id="39272"/>
    <lineage>
        <taxon>Eukaryota</taxon>
        <taxon>Metazoa</taxon>
        <taxon>Ecdysozoa</taxon>
        <taxon>Arthropoda</taxon>
        <taxon>Hexapoda</taxon>
        <taxon>Collembola</taxon>
        <taxon>Symphypleona</taxon>
        <taxon>Sminthuridae</taxon>
        <taxon>Allacma</taxon>
    </lineage>
</organism>
<gene>
    <name evidence="1" type="ORF">AFUS01_LOCUS13800</name>
    <name evidence="2" type="ORF">AFUS01_LOCUS13945</name>
</gene>
<name>A0A8J2JZD0_9HEXA</name>
<protein>
    <submittedName>
        <fullName evidence="1">Uncharacterized protein</fullName>
    </submittedName>
</protein>
<proteinExistence type="predicted"/>
<dbReference type="AlphaFoldDB" id="A0A8J2JZD0"/>
<dbReference type="Proteomes" id="UP000708208">
    <property type="component" value="Unassembled WGS sequence"/>
</dbReference>